<comment type="caution">
    <text evidence="1">The sequence shown here is derived from an EMBL/GenBank/DDBJ whole genome shotgun (WGS) entry which is preliminary data.</text>
</comment>
<organism evidence="1 2">
    <name type="scientific">Domibacillus antri</name>
    <dbReference type="NCBI Taxonomy" id="1714264"/>
    <lineage>
        <taxon>Bacteria</taxon>
        <taxon>Bacillati</taxon>
        <taxon>Bacillota</taxon>
        <taxon>Bacilli</taxon>
        <taxon>Bacillales</taxon>
        <taxon>Bacillaceae</taxon>
        <taxon>Domibacillus</taxon>
    </lineage>
</organism>
<dbReference type="Proteomes" id="UP000185568">
    <property type="component" value="Unassembled WGS sequence"/>
</dbReference>
<sequence length="75" mass="8582">MAFRPGKKGSDRVKPQKFVKKQVVISAFRTDKVMFIETLEGTMKAEKGDWIVTGIKGEQYPVKPDIFEETYKAID</sequence>
<dbReference type="STRING" id="1714264.BTO30_02690"/>
<protein>
    <submittedName>
        <fullName evidence="1">Uncharacterized protein</fullName>
    </submittedName>
</protein>
<gene>
    <name evidence="1" type="ORF">BTO30_02690</name>
</gene>
<keyword evidence="2" id="KW-1185">Reference proteome</keyword>
<name>A0A1Q8Q937_9BACI</name>
<dbReference type="AlphaFoldDB" id="A0A1Q8Q937"/>
<evidence type="ECO:0000313" key="2">
    <source>
        <dbReference type="Proteomes" id="UP000185568"/>
    </source>
</evidence>
<proteinExistence type="predicted"/>
<dbReference type="EMBL" id="MSDU01000004">
    <property type="protein sequence ID" value="OLN23866.1"/>
    <property type="molecule type" value="Genomic_DNA"/>
</dbReference>
<evidence type="ECO:0000313" key="1">
    <source>
        <dbReference type="EMBL" id="OLN23866.1"/>
    </source>
</evidence>
<accession>A0A1Q8Q937</accession>
<reference evidence="1 2" key="1">
    <citation type="submission" date="2016-12" db="EMBL/GenBank/DDBJ databases">
        <title>Domibacillus antri genome sequencing.</title>
        <authorList>
            <person name="Verma A."/>
            <person name="Krishnamurthi S."/>
        </authorList>
    </citation>
    <scope>NUCLEOTIDE SEQUENCE [LARGE SCALE GENOMIC DNA]</scope>
    <source>
        <strain evidence="1 2">XD80</strain>
    </source>
</reference>
<dbReference type="OrthoDB" id="121684at2"/>